<evidence type="ECO:0000259" key="2">
    <source>
        <dbReference type="PROSITE" id="PS50853"/>
    </source>
</evidence>
<proteinExistence type="predicted"/>
<dbReference type="RefSeq" id="XP_019482494.1">
    <property type="nucleotide sequence ID" value="XM_019626949.1"/>
</dbReference>
<gene>
    <name evidence="4" type="primary">IL10RB</name>
</gene>
<organism evidence="3 4">
    <name type="scientific">Hipposideros armiger</name>
    <name type="common">Great Himalayan leaf-nosed bat</name>
    <dbReference type="NCBI Taxonomy" id="186990"/>
    <lineage>
        <taxon>Eukaryota</taxon>
        <taxon>Metazoa</taxon>
        <taxon>Chordata</taxon>
        <taxon>Craniata</taxon>
        <taxon>Vertebrata</taxon>
        <taxon>Euteleostomi</taxon>
        <taxon>Mammalia</taxon>
        <taxon>Eutheria</taxon>
        <taxon>Laurasiatheria</taxon>
        <taxon>Chiroptera</taxon>
        <taxon>Yinpterochiroptera</taxon>
        <taxon>Rhinolophoidea</taxon>
        <taxon>Hipposideridae</taxon>
        <taxon>Hipposideros</taxon>
    </lineage>
</organism>
<dbReference type="Gene3D" id="2.60.40.10">
    <property type="entry name" value="Immunoglobulins"/>
    <property type="match status" value="2"/>
</dbReference>
<dbReference type="CDD" id="cd00063">
    <property type="entry name" value="FN3"/>
    <property type="match status" value="1"/>
</dbReference>
<dbReference type="Proteomes" id="UP000694851">
    <property type="component" value="Unplaced"/>
</dbReference>
<keyword evidence="1" id="KW-0472">Membrane</keyword>
<dbReference type="InterPro" id="IPR050650">
    <property type="entry name" value="Type-II_Cytokine-TF_Rcpt"/>
</dbReference>
<dbReference type="CTD" id="3588"/>
<dbReference type="Pfam" id="PF09294">
    <property type="entry name" value="Interfer-bind"/>
    <property type="match status" value="1"/>
</dbReference>
<keyword evidence="4" id="KW-0675">Receptor</keyword>
<dbReference type="OrthoDB" id="8724082at2759"/>
<sequence length="295" mass="34015">MEQIICEMSYDISRIIKVPWSTVWKMLINDAFREFQDVCTSTALTECDFSDLSIYGEHTLRVRAELADEHSDWINITFSPVDDTIIGPPRLQVEVFATSLYIRFTAPKTAKDLETWTARNIYDSWVYNVQYWKNSSDQKYLVTTEYDLKVLKDLEPWTVYCVQVQVFLTDRNKTGPWSEPVCEQTKSDETGLSWLIIAVVLIVSIFVACLLLFGCFALLWYIYKKTKQAFSPGNSLPQHLKEFLSHPHHSRLLFFSFPLSDESEVFDKLSVITDASESSKQPGYSCSLRTLSGQD</sequence>
<dbReference type="AlphaFoldDB" id="A0A8B7Q168"/>
<dbReference type="InterPro" id="IPR003961">
    <property type="entry name" value="FN3_dom"/>
</dbReference>
<reference evidence="4" key="1">
    <citation type="submission" date="2025-08" db="UniProtKB">
        <authorList>
            <consortium name="RefSeq"/>
        </authorList>
    </citation>
    <scope>IDENTIFICATION</scope>
    <source>
        <tissue evidence="4">Muscle</tissue>
    </source>
</reference>
<dbReference type="InterPro" id="IPR013783">
    <property type="entry name" value="Ig-like_fold"/>
</dbReference>
<evidence type="ECO:0000313" key="3">
    <source>
        <dbReference type="Proteomes" id="UP000694851"/>
    </source>
</evidence>
<feature type="transmembrane region" description="Helical" evidence="1">
    <location>
        <begin position="192"/>
        <end position="223"/>
    </location>
</feature>
<dbReference type="InterPro" id="IPR036116">
    <property type="entry name" value="FN3_sf"/>
</dbReference>
<dbReference type="FunFam" id="2.60.40.10:FF:001312">
    <property type="entry name" value="Interleukin 10 receptor subunit beta"/>
    <property type="match status" value="1"/>
</dbReference>
<name>A0A8B7Q168_HIPAR</name>
<keyword evidence="3" id="KW-1185">Reference proteome</keyword>
<keyword evidence="1" id="KW-0812">Transmembrane</keyword>
<dbReference type="PANTHER" id="PTHR20859:SF50">
    <property type="entry name" value="INTERLEUKIN-10 RECEPTOR SUBUNIT BETA"/>
    <property type="match status" value="1"/>
</dbReference>
<dbReference type="InterPro" id="IPR015373">
    <property type="entry name" value="Interferon/interleukin_rcp_dom"/>
</dbReference>
<dbReference type="PROSITE" id="PS50853">
    <property type="entry name" value="FN3"/>
    <property type="match status" value="1"/>
</dbReference>
<dbReference type="SUPFAM" id="SSF49265">
    <property type="entry name" value="Fibronectin type III"/>
    <property type="match status" value="2"/>
</dbReference>
<dbReference type="GO" id="GO:0005886">
    <property type="term" value="C:plasma membrane"/>
    <property type="evidence" value="ECO:0007669"/>
    <property type="project" value="TreeGrafter"/>
</dbReference>
<dbReference type="PANTHER" id="PTHR20859">
    <property type="entry name" value="INTERFERON/INTERLEUKIN RECEPTOR"/>
    <property type="match status" value="1"/>
</dbReference>
<keyword evidence="1" id="KW-1133">Transmembrane helix</keyword>
<evidence type="ECO:0000256" key="1">
    <source>
        <dbReference type="SAM" id="Phobius"/>
    </source>
</evidence>
<dbReference type="GO" id="GO:0004920">
    <property type="term" value="F:interleukin-10 receptor activity"/>
    <property type="evidence" value="ECO:0007669"/>
    <property type="project" value="TreeGrafter"/>
</dbReference>
<protein>
    <submittedName>
        <fullName evidence="4">Interleukin-10 receptor subunit beta</fullName>
    </submittedName>
</protein>
<feature type="domain" description="Fibronectin type-III" evidence="2">
    <location>
        <begin position="85"/>
        <end position="188"/>
    </location>
</feature>
<dbReference type="KEGG" id="hai:109373232"/>
<evidence type="ECO:0000313" key="4">
    <source>
        <dbReference type="RefSeq" id="XP_019482494.1"/>
    </source>
</evidence>
<accession>A0A8B7Q168</accession>
<dbReference type="GeneID" id="109373232"/>